<dbReference type="SUPFAM" id="SSF56300">
    <property type="entry name" value="Metallo-dependent phosphatases"/>
    <property type="match status" value="1"/>
</dbReference>
<keyword evidence="1" id="KW-0732">Signal</keyword>
<accession>A0A7W1X8T6</accession>
<dbReference type="Gene3D" id="3.90.780.10">
    <property type="entry name" value="5'-Nucleotidase, C-terminal domain"/>
    <property type="match status" value="1"/>
</dbReference>
<reference evidence="5 6" key="1">
    <citation type="submission" date="2020-07" db="EMBL/GenBank/DDBJ databases">
        <authorList>
            <person name="Feng H."/>
        </authorList>
    </citation>
    <scope>NUCLEOTIDE SEQUENCE [LARGE SCALE GENOMIC DNA]</scope>
    <source>
        <strain evidence="6">s-11</strain>
    </source>
</reference>
<feature type="domain" description="Calcineurin-like phosphoesterase" evidence="3">
    <location>
        <begin position="8"/>
        <end position="207"/>
    </location>
</feature>
<dbReference type="InterPro" id="IPR036907">
    <property type="entry name" value="5'-Nucleotdase_C_sf"/>
</dbReference>
<dbReference type="GO" id="GO:0009166">
    <property type="term" value="P:nucleotide catabolic process"/>
    <property type="evidence" value="ECO:0007669"/>
    <property type="project" value="InterPro"/>
</dbReference>
<evidence type="ECO:0000313" key="5">
    <source>
        <dbReference type="EMBL" id="MBA4542168.1"/>
    </source>
</evidence>
<evidence type="ECO:0000259" key="4">
    <source>
        <dbReference type="Pfam" id="PF02872"/>
    </source>
</evidence>
<dbReference type="PANTHER" id="PTHR11575">
    <property type="entry name" value="5'-NUCLEOTIDASE-RELATED"/>
    <property type="match status" value="1"/>
</dbReference>
<comment type="similarity">
    <text evidence="2">Belongs to the 5'-nucleotidase family.</text>
</comment>
<dbReference type="InterPro" id="IPR008334">
    <property type="entry name" value="5'-Nucleotdase_C"/>
</dbReference>
<evidence type="ECO:0000256" key="2">
    <source>
        <dbReference type="RuleBase" id="RU362119"/>
    </source>
</evidence>
<proteinExistence type="inferred from homology"/>
<dbReference type="AlphaFoldDB" id="A0A7W1X8T6"/>
<evidence type="ECO:0000313" key="6">
    <source>
        <dbReference type="Proteomes" id="UP000530514"/>
    </source>
</evidence>
<sequence length="491" mass="55764">MGLIKRFHLLHTNDLHSRLDGAAQIHHLVTSLREKWAAQGEEGLLIDVGDHMDRMRMETEGTDGWVNRAILEKTGYDLFTFGNNELLTFSKDHLDALFRDASFSVISSNVFEYGSDRQPGWLSPYKIKEVAGVKFGFLAATIPYPLVYEQMGWTVKDPLTVLKEAVHSLRGQVDLLILLSHLGLPNDRLLAGQLEGIDMILGAHTHHLLPEPEREKGTWIAAAGKFAEYLGHVSLEIDLEQKRLIRVEGRCYELKGQEASAEILCLIDRYREEAERNLSEPITYLPEPLITDWYGEAPFANLLADSLRDWVQADIALVNSGQLLKSVRSGLITRKDLHRVCPHPINPALIRIKGKAIKETLEESLLPEFQEQPIRGFGFRGKVLGSMAVSGMKVEYDSRAKPHEKILRIMVGPRELNEEEEYELATIDMFTFGAGYLGLKEGEIIRFYLPEFLRDLLAVQLKKTDALQRCREPRWIDETRKHSCLFGTTQV</sequence>
<evidence type="ECO:0000259" key="3">
    <source>
        <dbReference type="Pfam" id="PF00149"/>
    </source>
</evidence>
<dbReference type="Proteomes" id="UP000530514">
    <property type="component" value="Unassembled WGS sequence"/>
</dbReference>
<keyword evidence="2" id="KW-0547">Nucleotide-binding</keyword>
<dbReference type="OrthoDB" id="9793179at2"/>
<dbReference type="EMBL" id="JACEIP010000004">
    <property type="protein sequence ID" value="MBA4542168.1"/>
    <property type="molecule type" value="Genomic_DNA"/>
</dbReference>
<protein>
    <submittedName>
        <fullName evidence="5">Bifunctional metallophosphatase/5'-nucleotidase</fullName>
    </submittedName>
</protein>
<name>A0A7W1X8T6_9BACL</name>
<gene>
    <name evidence="5" type="ORF">H1164_04540</name>
</gene>
<organism evidence="5 6">
    <name type="scientific">Thermoactinomyces daqus</name>
    <dbReference type="NCBI Taxonomy" id="1329516"/>
    <lineage>
        <taxon>Bacteria</taxon>
        <taxon>Bacillati</taxon>
        <taxon>Bacillota</taxon>
        <taxon>Bacilli</taxon>
        <taxon>Bacillales</taxon>
        <taxon>Thermoactinomycetaceae</taxon>
        <taxon>Thermoactinomyces</taxon>
    </lineage>
</organism>
<dbReference type="GO" id="GO:0030288">
    <property type="term" value="C:outer membrane-bounded periplasmic space"/>
    <property type="evidence" value="ECO:0007669"/>
    <property type="project" value="TreeGrafter"/>
</dbReference>
<dbReference type="PRINTS" id="PR01607">
    <property type="entry name" value="APYRASEFAMLY"/>
</dbReference>
<keyword evidence="6" id="KW-1185">Reference proteome</keyword>
<feature type="domain" description="5'-Nucleotidase C-terminal" evidence="4">
    <location>
        <begin position="292"/>
        <end position="429"/>
    </location>
</feature>
<dbReference type="PANTHER" id="PTHR11575:SF23">
    <property type="entry name" value="5-NUCLEOTIDASE FAMILY PROTEIN"/>
    <property type="match status" value="1"/>
</dbReference>
<dbReference type="GO" id="GO:0008253">
    <property type="term" value="F:5'-nucleotidase activity"/>
    <property type="evidence" value="ECO:0007669"/>
    <property type="project" value="TreeGrafter"/>
</dbReference>
<dbReference type="Pfam" id="PF02872">
    <property type="entry name" value="5_nucleotid_C"/>
    <property type="match status" value="1"/>
</dbReference>
<dbReference type="InterPro" id="IPR004843">
    <property type="entry name" value="Calcineurin-like_PHP"/>
</dbReference>
<dbReference type="GO" id="GO:0008768">
    <property type="term" value="F:UDP-sugar diphosphatase activity"/>
    <property type="evidence" value="ECO:0007669"/>
    <property type="project" value="TreeGrafter"/>
</dbReference>
<dbReference type="InterPro" id="IPR006179">
    <property type="entry name" value="5_nucleotidase/apyrase"/>
</dbReference>
<dbReference type="InterPro" id="IPR029052">
    <property type="entry name" value="Metallo-depent_PP-like"/>
</dbReference>
<dbReference type="RefSeq" id="WP_052153938.1">
    <property type="nucleotide sequence ID" value="NZ_JACEIP010000004.1"/>
</dbReference>
<dbReference type="GO" id="GO:0000166">
    <property type="term" value="F:nucleotide binding"/>
    <property type="evidence" value="ECO:0007669"/>
    <property type="project" value="UniProtKB-KW"/>
</dbReference>
<dbReference type="Pfam" id="PF00149">
    <property type="entry name" value="Metallophos"/>
    <property type="match status" value="1"/>
</dbReference>
<dbReference type="SUPFAM" id="SSF55816">
    <property type="entry name" value="5'-nucleotidase (syn. UDP-sugar hydrolase), C-terminal domain"/>
    <property type="match status" value="1"/>
</dbReference>
<comment type="caution">
    <text evidence="5">The sequence shown here is derived from an EMBL/GenBank/DDBJ whole genome shotgun (WGS) entry which is preliminary data.</text>
</comment>
<evidence type="ECO:0000256" key="1">
    <source>
        <dbReference type="ARBA" id="ARBA00022729"/>
    </source>
</evidence>
<dbReference type="Gene3D" id="3.60.21.10">
    <property type="match status" value="1"/>
</dbReference>
<keyword evidence="2" id="KW-0378">Hydrolase</keyword>